<proteinExistence type="predicted"/>
<dbReference type="PROSITE" id="PS00606">
    <property type="entry name" value="KS3_1"/>
    <property type="match status" value="1"/>
</dbReference>
<evidence type="ECO:0000313" key="8">
    <source>
        <dbReference type="Proteomes" id="UP001180724"/>
    </source>
</evidence>
<dbReference type="Pfam" id="PF02801">
    <property type="entry name" value="Ketoacyl-synt_C"/>
    <property type="match status" value="1"/>
</dbReference>
<dbReference type="InterPro" id="IPR014030">
    <property type="entry name" value="Ketoacyl_synth_N"/>
</dbReference>
<dbReference type="Gene3D" id="3.40.50.720">
    <property type="entry name" value="NAD(P)-binding Rossmann-like Domain"/>
    <property type="match status" value="1"/>
</dbReference>
<sequence>MTTEEATQHDLEQAVAVVGMSGRFPGAPDLDAYWANLRDGVCSLSEFTEEELLADGADPAELRNPAFVPVQGHLADADRFEAELFGFNRTEAAALDPQHRVLLETAWSALEDAGYAPLNAPFRTGVYMSGSSTEHALAAETDPALAASIGALQMRILTDREFLAPWISYRLGLDGPSMMVQTACSSSLTAVHVAVQALLLGECDTALAGGVAIGAPRKEGYVYYQGGTSSPDGRCRPFDEKAAGTVPGSGVGVLVLRRLEDALADGDPVRAVIRGTAVTNDGAGKVGFTAPGVDRQTAAITEAWTAAGLEPSAAQYVEAHGTGTELGDRIELAAASAAFTARAGLEGGVGIALGSVKSNIGHADAAAGVAALIKTVLMLEHATLAPTVNVTSPMAALRDSPLRLVTETRHWPCRPDLPRLAGVTSVGMGGTNVHVVVEEAPAREPRAKADARPAVLPLSARTRHQLALAASRLAARLREADAPALTDVAHTLRTGRVGMPVRAYVVAADVQEASDKLMALAEGHPDPVRDPSGEAWLRGEEVTWPTLDVEVRRVRLPSYPFAGESYGALTLRGPAAQAPAESAAPALGRELEARVAELVIEALDLDGPAGLEKTYLEAGGDSLTSVHLAGRLRDELEIDVPIELFLEPVTLKEMTVRIVEIKEGGAGAGRPARRGTAVWRPTFASVHGEGVTEVHAKDLTLDKFLDAHILADAPALPRAEREPRTVLLTGANGYLGRFLALEWLRNLAPADGRLIALVRGKDATAARQRLDAAFDSGDPELVRTYEELAAVHLEVVAGDMAEPRLGLDEAAWDRLADEVDLIVHAGALVNHLLPYPHLFDANVVGTAELIRLALTRRAKPITYISSVGVADSCRPALDEDTDVRVAIPALNVDGGYANGYATSKWAGEVLLREAHDLCGLPVTTIRSSMILAHSRYGGQLNVTDVFSRLLFSVLATGVAPRSFYRADGERAHYDGLPVDFTAAAVVALGGRGTSEAPSGYRTFSLVNPNDDGVSLDAIVDWLAQDGHAIERVDDYAEWYLRFEAAMRALPEAQRQYAALPIRHGFKEPEDPVPGSVIPSDRFRAAVLAGAIAGHGDIPSVTRDLVTKYARDLKSLMTAGRPMDGGHVNH</sequence>
<dbReference type="InterPro" id="IPR013120">
    <property type="entry name" value="FAR_NAD-bd"/>
</dbReference>
<evidence type="ECO:0000256" key="3">
    <source>
        <dbReference type="ARBA" id="ARBA00022679"/>
    </source>
</evidence>
<dbReference type="InterPro" id="IPR018201">
    <property type="entry name" value="Ketoacyl_synth_AS"/>
</dbReference>
<name>A0ABU3APV7_9ACTN</name>
<dbReference type="Gene3D" id="3.40.47.10">
    <property type="match status" value="1"/>
</dbReference>
<dbReference type="Pfam" id="PF07993">
    <property type="entry name" value="NAD_binding_4"/>
    <property type="match status" value="1"/>
</dbReference>
<dbReference type="Gene3D" id="1.10.1240.100">
    <property type="match status" value="1"/>
</dbReference>
<dbReference type="InterPro" id="IPR010080">
    <property type="entry name" value="Thioester_reductase-like_dom"/>
</dbReference>
<dbReference type="PROSITE" id="PS00012">
    <property type="entry name" value="PHOSPHOPANTETHEINE"/>
    <property type="match status" value="1"/>
</dbReference>
<dbReference type="CDD" id="cd00833">
    <property type="entry name" value="PKS"/>
    <property type="match status" value="1"/>
</dbReference>
<gene>
    <name evidence="7" type="ORF">RM812_18630</name>
</gene>
<dbReference type="Proteomes" id="UP001180724">
    <property type="component" value="Unassembled WGS sequence"/>
</dbReference>
<evidence type="ECO:0000259" key="5">
    <source>
        <dbReference type="PROSITE" id="PS50075"/>
    </source>
</evidence>
<evidence type="ECO:0000256" key="4">
    <source>
        <dbReference type="ARBA" id="ARBA00023315"/>
    </source>
</evidence>
<dbReference type="InterPro" id="IPR014031">
    <property type="entry name" value="Ketoacyl_synth_C"/>
</dbReference>
<evidence type="ECO:0000256" key="2">
    <source>
        <dbReference type="ARBA" id="ARBA00022553"/>
    </source>
</evidence>
<comment type="caution">
    <text evidence="7">The sequence shown here is derived from an EMBL/GenBank/DDBJ whole genome shotgun (WGS) entry which is preliminary data.</text>
</comment>
<dbReference type="SUPFAM" id="SSF47336">
    <property type="entry name" value="ACP-like"/>
    <property type="match status" value="1"/>
</dbReference>
<keyword evidence="2" id="KW-0597">Phosphoprotein</keyword>
<dbReference type="PROSITE" id="PS52004">
    <property type="entry name" value="KS3_2"/>
    <property type="match status" value="1"/>
</dbReference>
<dbReference type="PANTHER" id="PTHR43775:SF37">
    <property type="entry name" value="SI:DKEY-61P9.11"/>
    <property type="match status" value="1"/>
</dbReference>
<dbReference type="Gene3D" id="1.10.1200.10">
    <property type="entry name" value="ACP-like"/>
    <property type="match status" value="1"/>
</dbReference>
<keyword evidence="4" id="KW-0012">Acyltransferase</keyword>
<dbReference type="InterPro" id="IPR009081">
    <property type="entry name" value="PP-bd_ACP"/>
</dbReference>
<dbReference type="InterPro" id="IPR016039">
    <property type="entry name" value="Thiolase-like"/>
</dbReference>
<keyword evidence="8" id="KW-1185">Reference proteome</keyword>
<dbReference type="PROSITE" id="PS50075">
    <property type="entry name" value="CARRIER"/>
    <property type="match status" value="1"/>
</dbReference>
<dbReference type="InterPro" id="IPR020841">
    <property type="entry name" value="PKS_Beta-ketoAc_synthase_dom"/>
</dbReference>
<dbReference type="SUPFAM" id="SSF51735">
    <property type="entry name" value="NAD(P)-binding Rossmann-fold domains"/>
    <property type="match status" value="1"/>
</dbReference>
<dbReference type="InterPro" id="IPR036736">
    <property type="entry name" value="ACP-like_sf"/>
</dbReference>
<dbReference type="SMART" id="SM00825">
    <property type="entry name" value="PKS_KS"/>
    <property type="match status" value="1"/>
</dbReference>
<evidence type="ECO:0000256" key="1">
    <source>
        <dbReference type="ARBA" id="ARBA00022450"/>
    </source>
</evidence>
<dbReference type="RefSeq" id="WP_311573787.1">
    <property type="nucleotide sequence ID" value="NZ_JAVRFH010000017.1"/>
</dbReference>
<dbReference type="NCBIfam" id="TIGR01746">
    <property type="entry name" value="Thioester-redct"/>
    <property type="match status" value="1"/>
</dbReference>
<feature type="domain" description="Ketosynthase family 3 (KS3)" evidence="6">
    <location>
        <begin position="12"/>
        <end position="439"/>
    </location>
</feature>
<protein>
    <submittedName>
        <fullName evidence="7">Thioester reductase domain-containing protein</fullName>
    </submittedName>
</protein>
<dbReference type="InterPro" id="IPR050091">
    <property type="entry name" value="PKS_NRPS_Biosynth_Enz"/>
</dbReference>
<dbReference type="CDD" id="cd05235">
    <property type="entry name" value="SDR_e1"/>
    <property type="match status" value="1"/>
</dbReference>
<dbReference type="SUPFAM" id="SSF53901">
    <property type="entry name" value="Thiolase-like"/>
    <property type="match status" value="1"/>
</dbReference>
<dbReference type="PANTHER" id="PTHR43775">
    <property type="entry name" value="FATTY ACID SYNTHASE"/>
    <property type="match status" value="1"/>
</dbReference>
<dbReference type="EMBL" id="JAVRFH010000017">
    <property type="protein sequence ID" value="MDT0612217.1"/>
    <property type="molecule type" value="Genomic_DNA"/>
</dbReference>
<evidence type="ECO:0000259" key="6">
    <source>
        <dbReference type="PROSITE" id="PS52004"/>
    </source>
</evidence>
<dbReference type="Pfam" id="PF16197">
    <property type="entry name" value="KAsynt_C_assoc"/>
    <property type="match status" value="1"/>
</dbReference>
<reference evidence="7" key="1">
    <citation type="submission" date="2024-05" db="EMBL/GenBank/DDBJ databases">
        <title>30 novel species of actinomycetes from the DSMZ collection.</title>
        <authorList>
            <person name="Nouioui I."/>
        </authorList>
    </citation>
    <scope>NUCLEOTIDE SEQUENCE</scope>
    <source>
        <strain evidence="7">DSM 40712</strain>
    </source>
</reference>
<feature type="domain" description="Carrier" evidence="5">
    <location>
        <begin position="586"/>
        <end position="662"/>
    </location>
</feature>
<keyword evidence="1" id="KW-0596">Phosphopantetheine</keyword>
<dbReference type="Pfam" id="PF00550">
    <property type="entry name" value="PP-binding"/>
    <property type="match status" value="1"/>
</dbReference>
<accession>A0ABU3APV7</accession>
<dbReference type="InterPro" id="IPR036291">
    <property type="entry name" value="NAD(P)-bd_dom_sf"/>
</dbReference>
<dbReference type="Pfam" id="PF00109">
    <property type="entry name" value="ketoacyl-synt"/>
    <property type="match status" value="1"/>
</dbReference>
<evidence type="ECO:0000313" key="7">
    <source>
        <dbReference type="EMBL" id="MDT0612217.1"/>
    </source>
</evidence>
<keyword evidence="3" id="KW-0808">Transferase</keyword>
<organism evidence="7 8">
    <name type="scientific">Streptomyces lancefieldiae</name>
    <dbReference type="NCBI Taxonomy" id="3075520"/>
    <lineage>
        <taxon>Bacteria</taxon>
        <taxon>Bacillati</taxon>
        <taxon>Actinomycetota</taxon>
        <taxon>Actinomycetes</taxon>
        <taxon>Kitasatosporales</taxon>
        <taxon>Streptomycetaceae</taxon>
        <taxon>Streptomyces</taxon>
    </lineage>
</organism>
<dbReference type="InterPro" id="IPR032821">
    <property type="entry name" value="PKS_assoc"/>
</dbReference>
<dbReference type="InterPro" id="IPR006162">
    <property type="entry name" value="Ppantetheine_attach_site"/>
</dbReference>